<organism evidence="22 23">
    <name type="scientific">Phodopus roborovskii</name>
    <name type="common">Roborovski's desert hamster</name>
    <name type="synonym">Cricetulus roborovskii</name>
    <dbReference type="NCBI Taxonomy" id="109678"/>
    <lineage>
        <taxon>Eukaryota</taxon>
        <taxon>Metazoa</taxon>
        <taxon>Chordata</taxon>
        <taxon>Craniata</taxon>
        <taxon>Vertebrata</taxon>
        <taxon>Euteleostomi</taxon>
        <taxon>Mammalia</taxon>
        <taxon>Eutheria</taxon>
        <taxon>Euarchontoglires</taxon>
        <taxon>Glires</taxon>
        <taxon>Rodentia</taxon>
        <taxon>Myomorpha</taxon>
        <taxon>Muroidea</taxon>
        <taxon>Cricetidae</taxon>
        <taxon>Cricetinae</taxon>
        <taxon>Phodopus</taxon>
    </lineage>
</organism>
<dbReference type="EMBL" id="CALSGD010001622">
    <property type="protein sequence ID" value="CAH7424324.1"/>
    <property type="molecule type" value="Genomic_DNA"/>
</dbReference>
<comment type="caution">
    <text evidence="22">The sequence shown here is derived from an EMBL/GenBank/DDBJ whole genome shotgun (WGS) entry which is preliminary data.</text>
</comment>
<dbReference type="GO" id="GO:0045954">
    <property type="term" value="P:positive regulation of natural killer cell mediated cytotoxicity"/>
    <property type="evidence" value="ECO:0007669"/>
    <property type="project" value="InterPro"/>
</dbReference>
<gene>
    <name evidence="22" type="primary">Klrk1</name>
    <name evidence="22" type="ORF">PHOROB_LOCUS16912</name>
</gene>
<evidence type="ECO:0000259" key="21">
    <source>
        <dbReference type="PROSITE" id="PS50041"/>
    </source>
</evidence>
<evidence type="ECO:0000256" key="20">
    <source>
        <dbReference type="SAM" id="Phobius"/>
    </source>
</evidence>
<keyword evidence="4" id="KW-0399">Innate immunity</keyword>
<dbReference type="Pfam" id="PF00059">
    <property type="entry name" value="Lectin_C"/>
    <property type="match status" value="1"/>
</dbReference>
<accession>A0AAV0ABR8</accession>
<dbReference type="GO" id="GO:0038023">
    <property type="term" value="F:signaling receptor activity"/>
    <property type="evidence" value="ECO:0007669"/>
    <property type="project" value="TreeGrafter"/>
</dbReference>
<feature type="compositionally biased region" description="Basic and acidic residues" evidence="19">
    <location>
        <begin position="1"/>
        <end position="18"/>
    </location>
</feature>
<evidence type="ECO:0000256" key="12">
    <source>
        <dbReference type="ARBA" id="ARBA00023136"/>
    </source>
</evidence>
<proteinExistence type="predicted"/>
<dbReference type="Proteomes" id="UP001152836">
    <property type="component" value="Unassembled WGS sequence"/>
</dbReference>
<keyword evidence="9" id="KW-0735">Signal-anchor</keyword>
<keyword evidence="5 20" id="KW-0812">Transmembrane</keyword>
<evidence type="ECO:0000313" key="22">
    <source>
        <dbReference type="EMBL" id="CAH7424324.1"/>
    </source>
</evidence>
<evidence type="ECO:0000256" key="5">
    <source>
        <dbReference type="ARBA" id="ARBA00022692"/>
    </source>
</evidence>
<dbReference type="InterPro" id="IPR016187">
    <property type="entry name" value="CTDL_fold"/>
</dbReference>
<name>A0AAV0ABR8_PHORO</name>
<evidence type="ECO:0000256" key="14">
    <source>
        <dbReference type="ARBA" id="ARBA00023170"/>
    </source>
</evidence>
<dbReference type="GO" id="GO:0009897">
    <property type="term" value="C:external side of plasma membrane"/>
    <property type="evidence" value="ECO:0007669"/>
    <property type="project" value="TreeGrafter"/>
</dbReference>
<evidence type="ECO:0000256" key="10">
    <source>
        <dbReference type="ARBA" id="ARBA00022989"/>
    </source>
</evidence>
<keyword evidence="23" id="KW-1185">Reference proteome</keyword>
<evidence type="ECO:0000256" key="19">
    <source>
        <dbReference type="SAM" id="MobiDB-lite"/>
    </source>
</evidence>
<keyword evidence="10 20" id="KW-1133">Transmembrane helix</keyword>
<evidence type="ECO:0000256" key="9">
    <source>
        <dbReference type="ARBA" id="ARBA00022968"/>
    </source>
</evidence>
<evidence type="ECO:0000256" key="17">
    <source>
        <dbReference type="ARBA" id="ARBA00030488"/>
    </source>
</evidence>
<evidence type="ECO:0000256" key="4">
    <source>
        <dbReference type="ARBA" id="ARBA00022588"/>
    </source>
</evidence>
<keyword evidence="8" id="KW-0391">Immunity</keyword>
<evidence type="ECO:0000313" key="23">
    <source>
        <dbReference type="Proteomes" id="UP001152836"/>
    </source>
</evidence>
<reference evidence="22" key="1">
    <citation type="submission" date="2022-06" db="EMBL/GenBank/DDBJ databases">
        <authorList>
            <person name="Andreotti S."/>
            <person name="Wyler E."/>
        </authorList>
    </citation>
    <scope>NUCLEOTIDE SEQUENCE</scope>
</reference>
<evidence type="ECO:0000256" key="7">
    <source>
        <dbReference type="ARBA" id="ARBA00022782"/>
    </source>
</evidence>
<evidence type="ECO:0000256" key="16">
    <source>
        <dbReference type="ARBA" id="ARBA00029623"/>
    </source>
</evidence>
<evidence type="ECO:0000256" key="15">
    <source>
        <dbReference type="ARBA" id="ARBA00023180"/>
    </source>
</evidence>
<dbReference type="InterPro" id="IPR033992">
    <property type="entry name" value="NKR-like_CTLD"/>
</dbReference>
<dbReference type="AlphaFoldDB" id="A0AAV0ABR8"/>
<keyword evidence="15" id="KW-0325">Glycoprotein</keyword>
<keyword evidence="14" id="KW-0675">Receptor</keyword>
<keyword evidence="11" id="KW-1064">Adaptive immunity</keyword>
<keyword evidence="12 20" id="KW-0472">Membrane</keyword>
<keyword evidence="7" id="KW-0221">Differentiation</keyword>
<dbReference type="GO" id="GO:0030246">
    <property type="term" value="F:carbohydrate binding"/>
    <property type="evidence" value="ECO:0007669"/>
    <property type="project" value="UniProtKB-KW"/>
</dbReference>
<keyword evidence="13" id="KW-1015">Disulfide bond</keyword>
<keyword evidence="6" id="KW-0430">Lectin</keyword>
<sequence>MMTPIRDRTSHHGPETSKCHNYKLKPKKRDASQVWQKQRSAPCPSQPRENDRLCLKKEKQSLDNLQRIMGADTTFVSPSSVSRVIAAAMATRFVIITLIWFAIFIALLCNNEVPMSSREGYCGQCPNDWISYRNNCYHFFNESKNWNQSQASCLSQNSTLLKIYNKEDQDFFKLVKSYHWMGLFQTRAKGSWQWEDGSTLSPNQLTLVEMQSGSCAVYGSSFKAYTENCSTPHTYICMMKAVSGLH</sequence>
<keyword evidence="3" id="KW-1003">Cell membrane</keyword>
<feature type="region of interest" description="Disordered" evidence="19">
    <location>
        <begin position="1"/>
        <end position="49"/>
    </location>
</feature>
<evidence type="ECO:0000256" key="18">
    <source>
        <dbReference type="ARBA" id="ARBA00032264"/>
    </source>
</evidence>
<evidence type="ECO:0000256" key="6">
    <source>
        <dbReference type="ARBA" id="ARBA00022734"/>
    </source>
</evidence>
<comment type="subcellular location">
    <subcellularLocation>
        <location evidence="1">Cell membrane</location>
        <topology evidence="1">Single-pass type II membrane protein</topology>
    </subcellularLocation>
</comment>
<dbReference type="InterPro" id="IPR042169">
    <property type="entry name" value="NKG2D"/>
</dbReference>
<dbReference type="PANTHER" id="PTHR47494">
    <property type="entry name" value="NKG2-D TYPE II INTEGRAL MEMBRANE PROTEIN"/>
    <property type="match status" value="1"/>
</dbReference>
<feature type="domain" description="C-type lectin" evidence="21">
    <location>
        <begin position="132"/>
        <end position="238"/>
    </location>
</feature>
<dbReference type="PANTHER" id="PTHR47494:SF1">
    <property type="entry name" value="NKG2-D TYPE II INTEGRAL MEMBRANE PROTEIN"/>
    <property type="match status" value="1"/>
</dbReference>
<dbReference type="SUPFAM" id="SSF56436">
    <property type="entry name" value="C-type lectin-like"/>
    <property type="match status" value="1"/>
</dbReference>
<dbReference type="SMART" id="SM00034">
    <property type="entry name" value="CLECT"/>
    <property type="match status" value="1"/>
</dbReference>
<dbReference type="GO" id="GO:0002250">
    <property type="term" value="P:adaptive immune response"/>
    <property type="evidence" value="ECO:0007669"/>
    <property type="project" value="UniProtKB-KW"/>
</dbReference>
<evidence type="ECO:0000256" key="11">
    <source>
        <dbReference type="ARBA" id="ARBA00023130"/>
    </source>
</evidence>
<dbReference type="PROSITE" id="PS50041">
    <property type="entry name" value="C_TYPE_LECTIN_2"/>
    <property type="match status" value="1"/>
</dbReference>
<evidence type="ECO:0000256" key="2">
    <source>
        <dbReference type="ARBA" id="ARBA00022268"/>
    </source>
</evidence>
<dbReference type="InterPro" id="IPR016186">
    <property type="entry name" value="C-type_lectin-like/link_sf"/>
</dbReference>
<evidence type="ECO:0000256" key="1">
    <source>
        <dbReference type="ARBA" id="ARBA00004401"/>
    </source>
</evidence>
<evidence type="ECO:0000256" key="13">
    <source>
        <dbReference type="ARBA" id="ARBA00023157"/>
    </source>
</evidence>
<feature type="transmembrane region" description="Helical" evidence="20">
    <location>
        <begin position="84"/>
        <end position="108"/>
    </location>
</feature>
<protein>
    <recommendedName>
        <fullName evidence="2">NKG2-D type II integral membrane protein</fullName>
    </recommendedName>
    <alternativeName>
        <fullName evidence="18">Killer cell lectin-like receptor subfamily K member 1</fullName>
    </alternativeName>
    <alternativeName>
        <fullName evidence="16">NK cell receptor D</fullName>
    </alternativeName>
    <alternativeName>
        <fullName evidence="17">NKG2-D-activating NK receptor</fullName>
    </alternativeName>
</protein>
<dbReference type="GO" id="GO:0045087">
    <property type="term" value="P:innate immune response"/>
    <property type="evidence" value="ECO:0007669"/>
    <property type="project" value="UniProtKB-KW"/>
</dbReference>
<dbReference type="CDD" id="cd03593">
    <property type="entry name" value="CLECT_NK_receptors_like"/>
    <property type="match status" value="1"/>
</dbReference>
<evidence type="ECO:0000256" key="8">
    <source>
        <dbReference type="ARBA" id="ARBA00022859"/>
    </source>
</evidence>
<dbReference type="InterPro" id="IPR001304">
    <property type="entry name" value="C-type_lectin-like"/>
</dbReference>
<dbReference type="GO" id="GO:0030154">
    <property type="term" value="P:cell differentiation"/>
    <property type="evidence" value="ECO:0007669"/>
    <property type="project" value="UniProtKB-KW"/>
</dbReference>
<evidence type="ECO:0000256" key="3">
    <source>
        <dbReference type="ARBA" id="ARBA00022475"/>
    </source>
</evidence>
<dbReference type="Gene3D" id="3.10.100.10">
    <property type="entry name" value="Mannose-Binding Protein A, subunit A"/>
    <property type="match status" value="1"/>
</dbReference>